<protein>
    <submittedName>
        <fullName evidence="2">DUF2813 domain-containing protein</fullName>
    </submittedName>
</protein>
<evidence type="ECO:0000313" key="2">
    <source>
        <dbReference type="EMBL" id="EAL4026801.1"/>
    </source>
</evidence>
<dbReference type="EMBL" id="AACNYL010000006">
    <property type="protein sequence ID" value="EAL4026801.1"/>
    <property type="molecule type" value="Genomic_DNA"/>
</dbReference>
<proteinExistence type="predicted"/>
<feature type="domain" description="Endonuclease GajA/Old nuclease/RecF-like AAA" evidence="1">
    <location>
        <begin position="1"/>
        <end position="367"/>
    </location>
</feature>
<sequence>MELKRIRINNFRSIKDVTIEIDEINNSKCLILLGKNEAGKSNILKAISAVFGNYKVSSKDQRKEQSGENIKSDDYYIHAIFTLNDDDFIKIEENFKNTYQNTDLINFTDNQTILDLIKDCFKEILLHIDIDNNKEAEMHFWTYENEKINFNQSISLKEKIFQICENGEKSLIIKDLVSKIFGCICEIWNLKEMYICHNWQYKEEYILPSYVNIENFKNDPDICIPLKNVFILGGKTDIKSSFEKVLKQDNNIYNLLDNVSKEATKKIKHMWSDLDEIKISLLPNGDNIQIFIEDHIKFHMEDRSDGFKRFISMLLTLSCEKDKNKIFIIDEPDAFLYPTSAKNLRKELINLGKDSLIIYSTHSPFMIDNNALEHNNRHLIVEKKNGITSIVRENLTKANYLKDELILKAIGTTIFDKIKDKNILFEGYTDYKLFHKFKNSKFSKYGSLYICGITDIDKIIPMIILTNTKFIVVADSDNASNDKFEDFQKKFPNYKDNWLKYSDIASNDNIETLEDFYKQDYVENTMNENGYNDFSFKKEQSTISNIKHCIDLKIKNDEKNEKELKKDKIREIKKQLAESAKKENIKESYFKFLELLKNSLEEL</sequence>
<name>A0A5T1QQ07_CAMJU</name>
<dbReference type="SUPFAM" id="SSF52540">
    <property type="entry name" value="P-loop containing nucleoside triphosphate hydrolases"/>
    <property type="match status" value="1"/>
</dbReference>
<evidence type="ECO:0000259" key="1">
    <source>
        <dbReference type="Pfam" id="PF13175"/>
    </source>
</evidence>
<dbReference type="AlphaFoldDB" id="A0A5T1QQ07"/>
<dbReference type="PANTHER" id="PTHR43581">
    <property type="entry name" value="ATP/GTP PHOSPHATASE"/>
    <property type="match status" value="1"/>
</dbReference>
<dbReference type="PANTHER" id="PTHR43581:SF2">
    <property type="entry name" value="EXCINUCLEASE ATPASE SUBUNIT"/>
    <property type="match status" value="1"/>
</dbReference>
<gene>
    <name evidence="2" type="ORF">B9Q63_04020</name>
</gene>
<dbReference type="InterPro" id="IPR051396">
    <property type="entry name" value="Bact_Antivir_Def_Nuclease"/>
</dbReference>
<dbReference type="InterPro" id="IPR027417">
    <property type="entry name" value="P-loop_NTPase"/>
</dbReference>
<dbReference type="Gene3D" id="3.40.50.300">
    <property type="entry name" value="P-loop containing nucleotide triphosphate hydrolases"/>
    <property type="match status" value="2"/>
</dbReference>
<dbReference type="InterPro" id="IPR041685">
    <property type="entry name" value="AAA_GajA/Old/RecF-like"/>
</dbReference>
<reference evidence="2" key="1">
    <citation type="submission" date="2018-06" db="EMBL/GenBank/DDBJ databases">
        <authorList>
            <consortium name="NARMS: The National Antimicrobial Resistance Monitoring System"/>
        </authorList>
    </citation>
    <scope>NUCLEOTIDE SEQUENCE</scope>
    <source>
        <strain evidence="2">FSIS1711006</strain>
    </source>
</reference>
<dbReference type="Pfam" id="PF13175">
    <property type="entry name" value="AAA_15"/>
    <property type="match status" value="1"/>
</dbReference>
<organism evidence="2">
    <name type="scientific">Campylobacter jejuni</name>
    <dbReference type="NCBI Taxonomy" id="197"/>
    <lineage>
        <taxon>Bacteria</taxon>
        <taxon>Pseudomonadati</taxon>
        <taxon>Campylobacterota</taxon>
        <taxon>Epsilonproteobacteria</taxon>
        <taxon>Campylobacterales</taxon>
        <taxon>Campylobacteraceae</taxon>
        <taxon>Campylobacter</taxon>
    </lineage>
</organism>
<accession>A0A5T1QQ07</accession>
<comment type="caution">
    <text evidence="2">The sequence shown here is derived from an EMBL/GenBank/DDBJ whole genome shotgun (WGS) entry which is preliminary data.</text>
</comment>
<dbReference type="RefSeq" id="WP_070311287.1">
    <property type="nucleotide sequence ID" value="NZ_CP012220.1"/>
</dbReference>